<evidence type="ECO:0000256" key="2">
    <source>
        <dbReference type="PROSITE-ProRule" id="PRU01161"/>
    </source>
</evidence>
<dbReference type="GO" id="GO:0016787">
    <property type="term" value="F:hydrolase activity"/>
    <property type="evidence" value="ECO:0007669"/>
    <property type="project" value="UniProtKB-UniRule"/>
</dbReference>
<dbReference type="STRING" id="930129.SAMN05216352_101401"/>
<dbReference type="PANTHER" id="PTHR46394:SF1">
    <property type="entry name" value="PNPLA DOMAIN-CONTAINING PROTEIN"/>
    <property type="match status" value="1"/>
</dbReference>
<keyword evidence="1 2" id="KW-0443">Lipid metabolism</keyword>
<proteinExistence type="predicted"/>
<protein>
    <submittedName>
        <fullName evidence="4">NTE family protein</fullName>
    </submittedName>
</protein>
<dbReference type="SUPFAM" id="SSF52151">
    <property type="entry name" value="FabD/lysophospholipase-like"/>
    <property type="match status" value="1"/>
</dbReference>
<dbReference type="OrthoDB" id="9770965at2"/>
<dbReference type="Pfam" id="PF01734">
    <property type="entry name" value="Patatin"/>
    <property type="match status" value="1"/>
</dbReference>
<keyword evidence="2" id="KW-0442">Lipid degradation</keyword>
<accession>A0A1G8CPT2</accession>
<feature type="active site" description="Nucleophile" evidence="2">
    <location>
        <position position="38"/>
    </location>
</feature>
<dbReference type="InterPro" id="IPR002641">
    <property type="entry name" value="PNPLA_dom"/>
</dbReference>
<dbReference type="EMBL" id="FNDU01000001">
    <property type="protein sequence ID" value="SDH47343.1"/>
    <property type="molecule type" value="Genomic_DNA"/>
</dbReference>
<sequence length="304" mass="34762">MKADAVFEGGGVRGIAFTGAIHAMEECNIDWQRLAGTSAGAAIAALLASGYKSCEMQELLKKMDYSKFRGRTFFHHIPLIGSFLELTFHLGIYKNDYLENWMDTLLAKKGVHTFADLPEDKLKIIASDISNGQMLILPDDLVRYNMTPNDLKISTAVMMSASMPFFFRPVIWKTKDDHKSYILDGGLLSNFPIWIFDVPNPRFPTFGFRFVKEEINIGSVIPTPIHLFKNIFKTMMQAHDLRYINEETKERTIQIPTGNITSTDFDLTDEDITFLYQSGYVSAKKFLSNWDFEEHKKTRKHPSF</sequence>
<feature type="active site" description="Proton acceptor" evidence="2">
    <location>
        <position position="184"/>
    </location>
</feature>
<reference evidence="4 5" key="1">
    <citation type="submission" date="2016-10" db="EMBL/GenBank/DDBJ databases">
        <authorList>
            <person name="de Groot N.N."/>
        </authorList>
    </citation>
    <scope>NUCLEOTIDE SEQUENCE [LARGE SCALE GENOMIC DNA]</scope>
    <source>
        <strain evidence="5">P4B,CCM 7963,CECT 7998,DSM 25260,IBRC-M 10614,KCTC 13821</strain>
    </source>
</reference>
<dbReference type="InterPro" id="IPR016035">
    <property type="entry name" value="Acyl_Trfase/lysoPLipase"/>
</dbReference>
<dbReference type="CDD" id="cd07207">
    <property type="entry name" value="Pat_ExoU_VipD_like"/>
    <property type="match status" value="1"/>
</dbReference>
<dbReference type="PANTHER" id="PTHR46394">
    <property type="entry name" value="ANNEXIN"/>
    <property type="match status" value="1"/>
</dbReference>
<keyword evidence="5" id="KW-1185">Reference proteome</keyword>
<feature type="short sequence motif" description="GXGXXG" evidence="2">
    <location>
        <begin position="9"/>
        <end position="14"/>
    </location>
</feature>
<dbReference type="InterPro" id="IPR052580">
    <property type="entry name" value="Lipid_Hydrolase"/>
</dbReference>
<evidence type="ECO:0000313" key="5">
    <source>
        <dbReference type="Proteomes" id="UP000199017"/>
    </source>
</evidence>
<evidence type="ECO:0000256" key="1">
    <source>
        <dbReference type="ARBA" id="ARBA00023098"/>
    </source>
</evidence>
<dbReference type="Proteomes" id="UP000199017">
    <property type="component" value="Unassembled WGS sequence"/>
</dbReference>
<feature type="short sequence motif" description="DGA/G" evidence="2">
    <location>
        <begin position="184"/>
        <end position="186"/>
    </location>
</feature>
<feature type="short sequence motif" description="GXSXG" evidence="2">
    <location>
        <begin position="36"/>
        <end position="40"/>
    </location>
</feature>
<keyword evidence="2" id="KW-0378">Hydrolase</keyword>
<dbReference type="GO" id="GO:0016042">
    <property type="term" value="P:lipid catabolic process"/>
    <property type="evidence" value="ECO:0007669"/>
    <property type="project" value="UniProtKB-UniRule"/>
</dbReference>
<dbReference type="AlphaFoldDB" id="A0A1G8CPT2"/>
<gene>
    <name evidence="4" type="ORF">SAMN05216352_101401</name>
</gene>
<organism evidence="4 5">
    <name type="scientific">Alteribacillus bidgolensis</name>
    <dbReference type="NCBI Taxonomy" id="930129"/>
    <lineage>
        <taxon>Bacteria</taxon>
        <taxon>Bacillati</taxon>
        <taxon>Bacillota</taxon>
        <taxon>Bacilli</taxon>
        <taxon>Bacillales</taxon>
        <taxon>Bacillaceae</taxon>
        <taxon>Alteribacillus</taxon>
    </lineage>
</organism>
<dbReference type="PROSITE" id="PS51635">
    <property type="entry name" value="PNPLA"/>
    <property type="match status" value="1"/>
</dbReference>
<evidence type="ECO:0000259" key="3">
    <source>
        <dbReference type="PROSITE" id="PS51635"/>
    </source>
</evidence>
<evidence type="ECO:0000313" key="4">
    <source>
        <dbReference type="EMBL" id="SDH47343.1"/>
    </source>
</evidence>
<feature type="domain" description="PNPLA" evidence="3">
    <location>
        <begin position="5"/>
        <end position="197"/>
    </location>
</feature>
<dbReference type="RefSeq" id="WP_091580113.1">
    <property type="nucleotide sequence ID" value="NZ_FNDU01000001.1"/>
</dbReference>
<name>A0A1G8CPT2_9BACI</name>
<dbReference type="Gene3D" id="3.40.1090.10">
    <property type="entry name" value="Cytosolic phospholipase A2 catalytic domain"/>
    <property type="match status" value="2"/>
</dbReference>